<evidence type="ECO:0000313" key="2">
    <source>
        <dbReference type="EMBL" id="KAF7348170.1"/>
    </source>
</evidence>
<protein>
    <submittedName>
        <fullName evidence="2">Uncharacterized protein</fullName>
    </submittedName>
</protein>
<dbReference type="EMBL" id="JACAZH010000017">
    <property type="protein sequence ID" value="KAF7348170.1"/>
    <property type="molecule type" value="Genomic_DNA"/>
</dbReference>
<evidence type="ECO:0000313" key="3">
    <source>
        <dbReference type="Proteomes" id="UP000623467"/>
    </source>
</evidence>
<feature type="chain" id="PRO_5034803799" evidence="1">
    <location>
        <begin position="16"/>
        <end position="169"/>
    </location>
</feature>
<proteinExistence type="predicted"/>
<keyword evidence="1" id="KW-0732">Signal</keyword>
<name>A0A8H6XXQ5_9AGAR</name>
<dbReference type="Proteomes" id="UP000623467">
    <property type="component" value="Unassembled WGS sequence"/>
</dbReference>
<gene>
    <name evidence="2" type="ORF">MSAN_01769900</name>
</gene>
<keyword evidence="3" id="KW-1185">Reference proteome</keyword>
<reference evidence="2" key="1">
    <citation type="submission" date="2020-05" db="EMBL/GenBank/DDBJ databases">
        <title>Mycena genomes resolve the evolution of fungal bioluminescence.</title>
        <authorList>
            <person name="Tsai I.J."/>
        </authorList>
    </citation>
    <scope>NUCLEOTIDE SEQUENCE</scope>
    <source>
        <strain evidence="2">160909Yilan</strain>
    </source>
</reference>
<dbReference type="AlphaFoldDB" id="A0A8H6XXQ5"/>
<accession>A0A8H6XXQ5</accession>
<sequence length="169" mass="18818">MGAWFLGAFLRHANALNVAIYDRLEFVRAFLGEQIESPTPASCVKEITPGSPGLTWLVEFKRSSTVECFMYTLTQINKAGSAKQHYLHLCSFVWGHSNKRDSCASPRQGTDQEMQGILSFLSDNDSEEPATPDVPGCEDDPIDQQNLLQRSQFLSSLQFSGYIGYLVVC</sequence>
<comment type="caution">
    <text evidence="2">The sequence shown here is derived from an EMBL/GenBank/DDBJ whole genome shotgun (WGS) entry which is preliminary data.</text>
</comment>
<feature type="signal peptide" evidence="1">
    <location>
        <begin position="1"/>
        <end position="15"/>
    </location>
</feature>
<organism evidence="2 3">
    <name type="scientific">Mycena sanguinolenta</name>
    <dbReference type="NCBI Taxonomy" id="230812"/>
    <lineage>
        <taxon>Eukaryota</taxon>
        <taxon>Fungi</taxon>
        <taxon>Dikarya</taxon>
        <taxon>Basidiomycota</taxon>
        <taxon>Agaricomycotina</taxon>
        <taxon>Agaricomycetes</taxon>
        <taxon>Agaricomycetidae</taxon>
        <taxon>Agaricales</taxon>
        <taxon>Marasmiineae</taxon>
        <taxon>Mycenaceae</taxon>
        <taxon>Mycena</taxon>
    </lineage>
</organism>
<evidence type="ECO:0000256" key="1">
    <source>
        <dbReference type="SAM" id="SignalP"/>
    </source>
</evidence>